<evidence type="ECO:0000313" key="3">
    <source>
        <dbReference type="Proteomes" id="UP000515480"/>
    </source>
</evidence>
<keyword evidence="2" id="KW-0966">Cell projection</keyword>
<dbReference type="RefSeq" id="WP_009440923.1">
    <property type="nucleotide sequence ID" value="NZ_CP060204.1"/>
</dbReference>
<keyword evidence="3" id="KW-1185">Reference proteome</keyword>
<organism evidence="2 3">
    <name type="scientific">Selenomonas timonae</name>
    <dbReference type="NCBI Taxonomy" id="2754044"/>
    <lineage>
        <taxon>Bacteria</taxon>
        <taxon>Bacillati</taxon>
        <taxon>Bacillota</taxon>
        <taxon>Negativicutes</taxon>
        <taxon>Selenomonadales</taxon>
        <taxon>Selenomonadaceae</taxon>
        <taxon>Selenomonas</taxon>
    </lineage>
</organism>
<gene>
    <name evidence="2" type="ORF">H1B31_04050</name>
</gene>
<reference evidence="2 3" key="1">
    <citation type="submission" date="2020-07" db="EMBL/GenBank/DDBJ databases">
        <title>Complete genome and description of Selenomonas timonensis sp. nov., a new bacterium isolated from a gingivitis subject.</title>
        <authorList>
            <person name="Antezack A."/>
        </authorList>
    </citation>
    <scope>NUCLEOTIDE SEQUENCE [LARGE SCALE GENOMIC DNA]</scope>
    <source>
        <strain evidence="2 3">Marseille-Q3039</strain>
    </source>
</reference>
<keyword evidence="2" id="KW-0969">Cilium</keyword>
<proteinExistence type="predicted"/>
<evidence type="ECO:0000313" key="2">
    <source>
        <dbReference type="EMBL" id="QNH55110.1"/>
    </source>
</evidence>
<protein>
    <submittedName>
        <fullName evidence="2">Flagellar protein</fullName>
    </submittedName>
</protein>
<keyword evidence="2" id="KW-0282">Flagellum</keyword>
<dbReference type="AlphaFoldDB" id="A0A7G7VLW7"/>
<feature type="region of interest" description="Disordered" evidence="1">
    <location>
        <begin position="113"/>
        <end position="139"/>
    </location>
</feature>
<evidence type="ECO:0000256" key="1">
    <source>
        <dbReference type="SAM" id="MobiDB-lite"/>
    </source>
</evidence>
<dbReference type="EMBL" id="CP060204">
    <property type="protein sequence ID" value="QNH55110.1"/>
    <property type="molecule type" value="Genomic_DNA"/>
</dbReference>
<dbReference type="KEGG" id="stim:H1B31_04050"/>
<accession>A0A7G7VLW7</accession>
<dbReference type="Proteomes" id="UP000515480">
    <property type="component" value="Chromosome"/>
</dbReference>
<name>A0A7G7VLW7_9FIRM</name>
<sequence>MAGKMKNCSSCGKVFVSINNARICVDCREKEEQWEKQIVEYVRDHPKSQIPEIVEATGVQEPVIRRMIREGRFISSDVQLFYPCDKCGSPIQKGQYCDKCQKEMREELTAAVAKKSASGMRTTSDGSGGRRGYVTLGDK</sequence>